<reference evidence="2" key="2">
    <citation type="journal article" date="2023" name="IMA Fungus">
        <title>Comparative genomic study of the Penicillium genus elucidates a diverse pangenome and 15 lateral gene transfer events.</title>
        <authorList>
            <person name="Petersen C."/>
            <person name="Sorensen T."/>
            <person name="Nielsen M.R."/>
            <person name="Sondergaard T.E."/>
            <person name="Sorensen J.L."/>
            <person name="Fitzpatrick D.A."/>
            <person name="Frisvad J.C."/>
            <person name="Nielsen K.L."/>
        </authorList>
    </citation>
    <scope>NUCLEOTIDE SEQUENCE</scope>
    <source>
        <strain evidence="2">IBT 34128</strain>
    </source>
</reference>
<accession>A0A9W9F1U3</accession>
<reference evidence="2" key="1">
    <citation type="submission" date="2022-11" db="EMBL/GenBank/DDBJ databases">
        <authorList>
            <person name="Petersen C."/>
        </authorList>
    </citation>
    <scope>NUCLEOTIDE SEQUENCE</scope>
    <source>
        <strain evidence="2">IBT 34128</strain>
    </source>
</reference>
<gene>
    <name evidence="2" type="ORF">NUU61_006889</name>
</gene>
<evidence type="ECO:0000313" key="3">
    <source>
        <dbReference type="Proteomes" id="UP001141434"/>
    </source>
</evidence>
<dbReference type="Proteomes" id="UP001141434">
    <property type="component" value="Unassembled WGS sequence"/>
</dbReference>
<protein>
    <submittedName>
        <fullName evidence="2">Uncharacterized protein</fullName>
    </submittedName>
</protein>
<name>A0A9W9F1U3_9EURO</name>
<keyword evidence="3" id="KW-1185">Reference proteome</keyword>
<keyword evidence="1" id="KW-0812">Transmembrane</keyword>
<feature type="transmembrane region" description="Helical" evidence="1">
    <location>
        <begin position="73"/>
        <end position="99"/>
    </location>
</feature>
<keyword evidence="1" id="KW-1133">Transmembrane helix</keyword>
<dbReference type="RefSeq" id="XP_056510216.1">
    <property type="nucleotide sequence ID" value="XM_056657416.1"/>
</dbReference>
<comment type="caution">
    <text evidence="2">The sequence shown here is derived from an EMBL/GenBank/DDBJ whole genome shotgun (WGS) entry which is preliminary data.</text>
</comment>
<evidence type="ECO:0000256" key="1">
    <source>
        <dbReference type="SAM" id="Phobius"/>
    </source>
</evidence>
<sequence length="105" mass="11626">MKKASSEGKLSPLWEKALESYHEELAADDDFRTILETGSLEELLVDDQLLQPFGPQGRKALDSMNRLKPTFRLLNDFSVVLAVSFGAGTTVTALVWGSIRMILTV</sequence>
<dbReference type="AlphaFoldDB" id="A0A9W9F1U3"/>
<dbReference type="GeneID" id="81396585"/>
<keyword evidence="1" id="KW-0472">Membrane</keyword>
<proteinExistence type="predicted"/>
<dbReference type="EMBL" id="JAPMSZ010000009">
    <property type="protein sequence ID" value="KAJ5092019.1"/>
    <property type="molecule type" value="Genomic_DNA"/>
</dbReference>
<dbReference type="OrthoDB" id="6161812at2759"/>
<organism evidence="2 3">
    <name type="scientific">Penicillium alfredii</name>
    <dbReference type="NCBI Taxonomy" id="1506179"/>
    <lineage>
        <taxon>Eukaryota</taxon>
        <taxon>Fungi</taxon>
        <taxon>Dikarya</taxon>
        <taxon>Ascomycota</taxon>
        <taxon>Pezizomycotina</taxon>
        <taxon>Eurotiomycetes</taxon>
        <taxon>Eurotiomycetidae</taxon>
        <taxon>Eurotiales</taxon>
        <taxon>Aspergillaceae</taxon>
        <taxon>Penicillium</taxon>
    </lineage>
</organism>
<evidence type="ECO:0000313" key="2">
    <source>
        <dbReference type="EMBL" id="KAJ5092019.1"/>
    </source>
</evidence>